<dbReference type="Pfam" id="PF05235">
    <property type="entry name" value="CHAD"/>
    <property type="match status" value="1"/>
</dbReference>
<dbReference type="PANTHER" id="PTHR39339:SF1">
    <property type="entry name" value="CHAD DOMAIN-CONTAINING PROTEIN"/>
    <property type="match status" value="1"/>
</dbReference>
<evidence type="ECO:0000313" key="2">
    <source>
        <dbReference type="EMBL" id="RYU13906.1"/>
    </source>
</evidence>
<name>A0A4V1Z2C3_9ACTN</name>
<sequence length="290" mass="32251">MSHVDVPALLRDRLTTLIAATRDAERRIGEDDPEGVHDLRVALRRIRSLVTTFRQELGEEECDALRLDLRRAGLELGGLRDLEVVEGRLHQLLGEQRVELVLGNVAGRIDDHVRALRAEAAPAVDTLLGSAAWRTLLADLDVLAERTPHARRSTARKRLRKDWRRLRKRAAVAAMTTDEHLRGNALHDVRKAAKRARYAAETLGPLFGDDAARLEQAAEAVQDALGSHRDTLLTRQTLRDLGVQAYLDGDNGFSYGRLHALEEIAAAAYLADYERVHERLGKATVAGWLG</sequence>
<feature type="domain" description="CHAD" evidence="1">
    <location>
        <begin position="1"/>
        <end position="282"/>
    </location>
</feature>
<comment type="caution">
    <text evidence="2">The sequence shown here is derived from an EMBL/GenBank/DDBJ whole genome shotgun (WGS) entry which is preliminary data.</text>
</comment>
<dbReference type="SMART" id="SM00880">
    <property type="entry name" value="CHAD"/>
    <property type="match status" value="1"/>
</dbReference>
<accession>A0A4V1Z2C3</accession>
<dbReference type="RefSeq" id="WP_129985984.1">
    <property type="nucleotide sequence ID" value="NZ_SDPU01000013.1"/>
</dbReference>
<keyword evidence="3" id="KW-1185">Reference proteome</keyword>
<protein>
    <submittedName>
        <fullName evidence="2">CHAD domain-containing protein</fullName>
    </submittedName>
</protein>
<dbReference type="Gene3D" id="1.40.20.10">
    <property type="entry name" value="CHAD domain"/>
    <property type="match status" value="1"/>
</dbReference>
<organism evidence="2 3">
    <name type="scientific">Nocardioides iriomotensis</name>
    <dbReference type="NCBI Taxonomy" id="715784"/>
    <lineage>
        <taxon>Bacteria</taxon>
        <taxon>Bacillati</taxon>
        <taxon>Actinomycetota</taxon>
        <taxon>Actinomycetes</taxon>
        <taxon>Propionibacteriales</taxon>
        <taxon>Nocardioidaceae</taxon>
        <taxon>Nocardioides</taxon>
    </lineage>
</organism>
<dbReference type="PANTHER" id="PTHR39339">
    <property type="entry name" value="SLR1444 PROTEIN"/>
    <property type="match status" value="1"/>
</dbReference>
<evidence type="ECO:0000313" key="3">
    <source>
        <dbReference type="Proteomes" id="UP000291189"/>
    </source>
</evidence>
<dbReference type="EMBL" id="SDPU01000013">
    <property type="protein sequence ID" value="RYU13906.1"/>
    <property type="molecule type" value="Genomic_DNA"/>
</dbReference>
<gene>
    <name evidence="2" type="ORF">ETU37_05115</name>
</gene>
<dbReference type="Proteomes" id="UP000291189">
    <property type="component" value="Unassembled WGS sequence"/>
</dbReference>
<evidence type="ECO:0000259" key="1">
    <source>
        <dbReference type="PROSITE" id="PS51708"/>
    </source>
</evidence>
<reference evidence="2 3" key="1">
    <citation type="submission" date="2019-01" db="EMBL/GenBank/DDBJ databases">
        <title>Nocardioides guangzhouensis sp. nov., an actinobacterium isolated from soil.</title>
        <authorList>
            <person name="Fu Y."/>
            <person name="Cai Y."/>
            <person name="Lin Z."/>
            <person name="Chen P."/>
        </authorList>
    </citation>
    <scope>NUCLEOTIDE SEQUENCE [LARGE SCALE GENOMIC DNA]</scope>
    <source>
        <strain evidence="2 3">NBRC 105384</strain>
    </source>
</reference>
<dbReference type="InterPro" id="IPR038186">
    <property type="entry name" value="CHAD_dom_sf"/>
</dbReference>
<dbReference type="PROSITE" id="PS51708">
    <property type="entry name" value="CHAD"/>
    <property type="match status" value="1"/>
</dbReference>
<dbReference type="OrthoDB" id="9777271at2"/>
<proteinExistence type="predicted"/>
<dbReference type="AlphaFoldDB" id="A0A4V1Z2C3"/>
<dbReference type="InterPro" id="IPR007899">
    <property type="entry name" value="CHAD_dom"/>
</dbReference>